<reference evidence="1" key="1">
    <citation type="submission" date="2020-02" db="EMBL/GenBank/DDBJ databases">
        <authorList>
            <person name="Palmer J.M."/>
        </authorList>
    </citation>
    <scope>NUCLEOTIDE SEQUENCE</scope>
    <source>
        <strain evidence="1">EPUS1.4</strain>
        <tissue evidence="1">Thallus</tissue>
    </source>
</reference>
<comment type="caution">
    <text evidence="1">The sequence shown here is derived from an EMBL/GenBank/DDBJ whole genome shotgun (WGS) entry which is preliminary data.</text>
</comment>
<keyword evidence="2" id="KW-1185">Reference proteome</keyword>
<protein>
    <submittedName>
        <fullName evidence="1">Uncharacterized protein</fullName>
    </submittedName>
</protein>
<sequence>MLAPPEEAPQEALLGFDQDLDSMPTNVGGLLNQATIRTRLSLLANHNPCHNCGIHHIQRMHSTAPRPLNDPISRARPD</sequence>
<name>A0A8H7A7J0_9EURO</name>
<evidence type="ECO:0000313" key="1">
    <source>
        <dbReference type="EMBL" id="KAF7502087.1"/>
    </source>
</evidence>
<gene>
    <name evidence="1" type="ORF">GJ744_007322</name>
</gene>
<dbReference type="EMBL" id="JAACFV010000353">
    <property type="protein sequence ID" value="KAF7502087.1"/>
    <property type="molecule type" value="Genomic_DNA"/>
</dbReference>
<organism evidence="1 2">
    <name type="scientific">Endocarpon pusillum</name>
    <dbReference type="NCBI Taxonomy" id="364733"/>
    <lineage>
        <taxon>Eukaryota</taxon>
        <taxon>Fungi</taxon>
        <taxon>Dikarya</taxon>
        <taxon>Ascomycota</taxon>
        <taxon>Pezizomycotina</taxon>
        <taxon>Eurotiomycetes</taxon>
        <taxon>Chaetothyriomycetidae</taxon>
        <taxon>Verrucariales</taxon>
        <taxon>Verrucariaceae</taxon>
        <taxon>Endocarpon</taxon>
    </lineage>
</organism>
<dbReference type="Proteomes" id="UP000606974">
    <property type="component" value="Unassembled WGS sequence"/>
</dbReference>
<accession>A0A8H7A7J0</accession>
<proteinExistence type="predicted"/>
<dbReference type="AlphaFoldDB" id="A0A8H7A7J0"/>
<evidence type="ECO:0000313" key="2">
    <source>
        <dbReference type="Proteomes" id="UP000606974"/>
    </source>
</evidence>